<dbReference type="Pfam" id="PF00043">
    <property type="entry name" value="GST_C"/>
    <property type="match status" value="1"/>
</dbReference>
<dbReference type="PANTHER" id="PTHR44051">
    <property type="entry name" value="GLUTATHIONE S-TRANSFERASE-RELATED"/>
    <property type="match status" value="1"/>
</dbReference>
<dbReference type="Pfam" id="PF02798">
    <property type="entry name" value="GST_N"/>
    <property type="match status" value="1"/>
</dbReference>
<dbReference type="InterPro" id="IPR036249">
    <property type="entry name" value="Thioredoxin-like_sf"/>
</dbReference>
<dbReference type="OrthoDB" id="422574at2759"/>
<dbReference type="PROSITE" id="PS50405">
    <property type="entry name" value="GST_CTER"/>
    <property type="match status" value="1"/>
</dbReference>
<reference evidence="9" key="1">
    <citation type="submission" date="2020-03" db="EMBL/GenBank/DDBJ databases">
        <title>Draft Genome Sequence of Cylindrodendrum hubeiense.</title>
        <authorList>
            <person name="Buettner E."/>
            <person name="Kellner H."/>
        </authorList>
    </citation>
    <scope>NUCLEOTIDE SEQUENCE</scope>
    <source>
        <strain evidence="9">IHI 201604</strain>
    </source>
</reference>
<comment type="catalytic activity">
    <reaction evidence="4">
        <text>RX + glutathione = an S-substituted glutathione + a halide anion + H(+)</text>
        <dbReference type="Rhea" id="RHEA:16437"/>
        <dbReference type="ChEBI" id="CHEBI:15378"/>
        <dbReference type="ChEBI" id="CHEBI:16042"/>
        <dbReference type="ChEBI" id="CHEBI:17792"/>
        <dbReference type="ChEBI" id="CHEBI:57925"/>
        <dbReference type="ChEBI" id="CHEBI:90779"/>
        <dbReference type="EC" id="2.5.1.18"/>
    </reaction>
</comment>
<dbReference type="InterPro" id="IPR036282">
    <property type="entry name" value="Glutathione-S-Trfase_C_sf"/>
</dbReference>
<dbReference type="PROSITE" id="PS50404">
    <property type="entry name" value="GST_NTER"/>
    <property type="match status" value="1"/>
</dbReference>
<dbReference type="InterPro" id="IPR004046">
    <property type="entry name" value="GST_C"/>
</dbReference>
<evidence type="ECO:0000313" key="9">
    <source>
        <dbReference type="EMBL" id="KAF7548928.1"/>
    </source>
</evidence>
<dbReference type="SFLD" id="SFLDS00019">
    <property type="entry name" value="Glutathione_Transferase_(cytos"/>
    <property type="match status" value="1"/>
</dbReference>
<dbReference type="GO" id="GO:0004364">
    <property type="term" value="F:glutathione transferase activity"/>
    <property type="evidence" value="ECO:0007669"/>
    <property type="project" value="UniProtKB-EC"/>
</dbReference>
<evidence type="ECO:0000256" key="1">
    <source>
        <dbReference type="ARBA" id="ARBA00007409"/>
    </source>
</evidence>
<dbReference type="EC" id="2.5.1.18" evidence="2"/>
<accession>A0A9P5L7Z0</accession>
<evidence type="ECO:0000256" key="6">
    <source>
        <dbReference type="RuleBase" id="RU003494"/>
    </source>
</evidence>
<dbReference type="AlphaFoldDB" id="A0A9P5L7Z0"/>
<dbReference type="SUPFAM" id="SSF52833">
    <property type="entry name" value="Thioredoxin-like"/>
    <property type="match status" value="1"/>
</dbReference>
<evidence type="ECO:0000259" key="8">
    <source>
        <dbReference type="PROSITE" id="PS50405"/>
    </source>
</evidence>
<sequence length="229" mass="26635">MDQLKPLVFWSHAHGPNPWKVAVVLEDLKVPYETRYIQFPEMKQPPYEKININGRVPAIEDPNTGITLWESGAILEYLVETYDKARTVSFAPGTSDYFQAKQWLHFQMSGQGPYFGQALWFHRYHSEQVQSAKDRYLKEVRRVCDVLNRYLDGREYLVGGKFSYADVAFIPWFKLAFASWYDTTTPGVFAEQVQLEDNFPNVAAWLSRLEQRPSVAKTFEDRVKSLANH</sequence>
<evidence type="ECO:0000256" key="2">
    <source>
        <dbReference type="ARBA" id="ARBA00012452"/>
    </source>
</evidence>
<organism evidence="9 10">
    <name type="scientific">Cylindrodendrum hubeiense</name>
    <dbReference type="NCBI Taxonomy" id="595255"/>
    <lineage>
        <taxon>Eukaryota</taxon>
        <taxon>Fungi</taxon>
        <taxon>Dikarya</taxon>
        <taxon>Ascomycota</taxon>
        <taxon>Pezizomycotina</taxon>
        <taxon>Sordariomycetes</taxon>
        <taxon>Hypocreomycetidae</taxon>
        <taxon>Hypocreales</taxon>
        <taxon>Nectriaceae</taxon>
        <taxon>Cylindrodendrum</taxon>
    </lineage>
</organism>
<dbReference type="CDD" id="cd03048">
    <property type="entry name" value="GST_N_Ure2p_like"/>
    <property type="match status" value="1"/>
</dbReference>
<dbReference type="GO" id="GO:0005737">
    <property type="term" value="C:cytoplasm"/>
    <property type="evidence" value="ECO:0007669"/>
    <property type="project" value="UniProtKB-ARBA"/>
</dbReference>
<proteinExistence type="inferred from homology"/>
<evidence type="ECO:0000313" key="10">
    <source>
        <dbReference type="Proteomes" id="UP000722485"/>
    </source>
</evidence>
<dbReference type="SUPFAM" id="SSF47616">
    <property type="entry name" value="GST C-terminal domain-like"/>
    <property type="match status" value="1"/>
</dbReference>
<name>A0A9P5L7Z0_9HYPO</name>
<comment type="function">
    <text evidence="5">Involved in the oxidative stress response and detoxification.</text>
</comment>
<keyword evidence="10" id="KW-1185">Reference proteome</keyword>
<gene>
    <name evidence="9" type="ORF">G7Z17_g6730</name>
</gene>
<evidence type="ECO:0000256" key="3">
    <source>
        <dbReference type="ARBA" id="ARBA00022679"/>
    </source>
</evidence>
<dbReference type="InterPro" id="IPR040079">
    <property type="entry name" value="Glutathione_S-Trfase"/>
</dbReference>
<dbReference type="EMBL" id="JAANBB010000135">
    <property type="protein sequence ID" value="KAF7548928.1"/>
    <property type="molecule type" value="Genomic_DNA"/>
</dbReference>
<comment type="caution">
    <text evidence="9">The sequence shown here is derived from an EMBL/GenBank/DDBJ whole genome shotgun (WGS) entry which is preliminary data.</text>
</comment>
<dbReference type="InterPro" id="IPR010987">
    <property type="entry name" value="Glutathione-S-Trfase_C-like"/>
</dbReference>
<comment type="similarity">
    <text evidence="1 6">Belongs to the GST superfamily.</text>
</comment>
<protein>
    <recommendedName>
        <fullName evidence="2">glutathione transferase</fullName>
        <ecNumber evidence="2">2.5.1.18</ecNumber>
    </recommendedName>
</protein>
<feature type="domain" description="GST N-terminal" evidence="7">
    <location>
        <begin position="5"/>
        <end position="86"/>
    </location>
</feature>
<dbReference type="Proteomes" id="UP000722485">
    <property type="component" value="Unassembled WGS sequence"/>
</dbReference>
<dbReference type="PANTHER" id="PTHR44051:SF3">
    <property type="entry name" value="TRANSCRIPTIONAL REGULATOR URE2"/>
    <property type="match status" value="1"/>
</dbReference>
<dbReference type="SFLD" id="SFLDG00358">
    <property type="entry name" value="Main_(cytGST)"/>
    <property type="match status" value="1"/>
</dbReference>
<keyword evidence="3" id="KW-0808">Transferase</keyword>
<dbReference type="InterPro" id="IPR004045">
    <property type="entry name" value="Glutathione_S-Trfase_N"/>
</dbReference>
<feature type="domain" description="GST C-terminal" evidence="8">
    <location>
        <begin position="93"/>
        <end position="229"/>
    </location>
</feature>
<dbReference type="FunFam" id="1.20.1050.130:FF:000016">
    <property type="entry name" value="Glutathione S-transferase 1"/>
    <property type="match status" value="1"/>
</dbReference>
<evidence type="ECO:0000256" key="5">
    <source>
        <dbReference type="ARBA" id="ARBA00060024"/>
    </source>
</evidence>
<dbReference type="Gene3D" id="1.20.1050.130">
    <property type="match status" value="1"/>
</dbReference>
<dbReference type="SFLD" id="SFLDG01151">
    <property type="entry name" value="Main.2:_Nu-like"/>
    <property type="match status" value="1"/>
</dbReference>
<evidence type="ECO:0000259" key="7">
    <source>
        <dbReference type="PROSITE" id="PS50404"/>
    </source>
</evidence>
<evidence type="ECO:0000256" key="4">
    <source>
        <dbReference type="ARBA" id="ARBA00047960"/>
    </source>
</evidence>
<dbReference type="GO" id="GO:0005634">
    <property type="term" value="C:nucleus"/>
    <property type="evidence" value="ECO:0007669"/>
    <property type="project" value="UniProtKB-ARBA"/>
</dbReference>